<dbReference type="PATRIC" id="fig|1396.535.peg.974"/>
<reference evidence="1 2" key="1">
    <citation type="submission" date="2015-09" db="EMBL/GenBank/DDBJ databases">
        <title>Bacillus cereus food isolates.</title>
        <authorList>
            <person name="Boekhorst J."/>
        </authorList>
    </citation>
    <scope>NUCLEOTIDE SEQUENCE [LARGE SCALE GENOMIC DNA]</scope>
    <source>
        <strain evidence="1 2">B4088</strain>
    </source>
</reference>
<organism evidence="1 2">
    <name type="scientific">Bacillus cereus</name>
    <dbReference type="NCBI Taxonomy" id="1396"/>
    <lineage>
        <taxon>Bacteria</taxon>
        <taxon>Bacillati</taxon>
        <taxon>Bacillota</taxon>
        <taxon>Bacilli</taxon>
        <taxon>Bacillales</taxon>
        <taxon>Bacillaceae</taxon>
        <taxon>Bacillus</taxon>
        <taxon>Bacillus cereus group</taxon>
    </lineage>
</organism>
<protein>
    <submittedName>
        <fullName evidence="1">Uncharacterized protein</fullName>
    </submittedName>
</protein>
<dbReference type="Proteomes" id="UP000076482">
    <property type="component" value="Unassembled WGS sequence"/>
</dbReference>
<accession>A0A164QDW3</accession>
<gene>
    <name evidence="1" type="ORF">B4088_0905</name>
</gene>
<evidence type="ECO:0000313" key="1">
    <source>
        <dbReference type="EMBL" id="KZD71175.1"/>
    </source>
</evidence>
<name>A0A164QDW3_BACCE</name>
<sequence>MSIILKIPDEFGAHPHERICCENCKLEIAETYCPMPYIKPINGASQSRIGTLTWENSQEYEGEFIEYEDSIDYPVIQCGKCGFENELASFLAGSEGEF</sequence>
<dbReference type="AlphaFoldDB" id="A0A164QDW3"/>
<dbReference type="RefSeq" id="WP_063260075.1">
    <property type="nucleotide sequence ID" value="NZ_LJKE01000020.1"/>
</dbReference>
<comment type="caution">
    <text evidence="1">The sequence shown here is derived from an EMBL/GenBank/DDBJ whole genome shotgun (WGS) entry which is preliminary data.</text>
</comment>
<evidence type="ECO:0000313" key="2">
    <source>
        <dbReference type="Proteomes" id="UP000076482"/>
    </source>
</evidence>
<proteinExistence type="predicted"/>
<dbReference type="EMBL" id="LJKE01000020">
    <property type="protein sequence ID" value="KZD71175.1"/>
    <property type="molecule type" value="Genomic_DNA"/>
</dbReference>